<sequence>MEGKIIALEGSEGSGRTYHVSSLKTYLEEQGYGVVTFGLGMSRLMGEPISKKKRDIVFQRRTLFLAYVTDLADQIENEVKPMVKAGFLAIADGYVSTLKAWGLARGLEEEWMNYVLSALPHANLSLGLVSSPREIMRRILKKKGVLDPLSSGIDICINGELFSSYETYLNTFQDYLRKVIQNGVIVDTSRNFEVVKSEIATIVGDRIEKA</sequence>
<evidence type="ECO:0000313" key="6">
    <source>
        <dbReference type="EMBL" id="AKV80775.1"/>
    </source>
</evidence>
<evidence type="ECO:0000313" key="12">
    <source>
        <dbReference type="Proteomes" id="UP000062475"/>
    </source>
</evidence>
<dbReference type="GeneID" id="91755448"/>
<evidence type="ECO:0000259" key="1">
    <source>
        <dbReference type="Pfam" id="PF02223"/>
    </source>
</evidence>
<protein>
    <submittedName>
        <fullName evidence="2 3">Thymidylate kinase</fullName>
    </submittedName>
</protein>
<dbReference type="EMBL" id="CP012173">
    <property type="protein sequence ID" value="AKV76278.1"/>
    <property type="molecule type" value="Genomic_DNA"/>
</dbReference>
<dbReference type="PATRIC" id="fig|43687.5.peg.1013"/>
<evidence type="ECO:0000313" key="5">
    <source>
        <dbReference type="EMBL" id="AKV78530.1"/>
    </source>
</evidence>
<dbReference type="SUPFAM" id="SSF52540">
    <property type="entry name" value="P-loop containing nucleoside triphosphate hydrolases"/>
    <property type="match status" value="1"/>
</dbReference>
<gene>
    <name evidence="2" type="ORF">HA72_0979</name>
    <name evidence="3" type="ORF">MsedA_0993</name>
    <name evidence="4" type="ORF">MsedB_0994</name>
    <name evidence="5" type="ORF">MsedC_0993</name>
    <name evidence="6" type="ORF">MsedD_0994</name>
    <name evidence="7" type="ORF">MsedE_0994</name>
</gene>
<reference evidence="2 8" key="1">
    <citation type="journal article" date="2014" name="J. Bacteriol.">
        <title>Role of an Archaeal PitA Transporter in the Copper and Arsenic Resistance of Metallosphaera sedula, an Extreme Thermoacidophile.</title>
        <authorList>
            <person name="McCarthy S."/>
            <person name="Ai C."/>
            <person name="Wheaton G."/>
            <person name="Tevatia R."/>
            <person name="Eckrich V."/>
            <person name="Kelly R."/>
            <person name="Blum P."/>
        </authorList>
    </citation>
    <scope>NUCLEOTIDE SEQUENCE [LARGE SCALE GENOMIC DNA]</scope>
    <source>
        <strain evidence="2 8">CuR1</strain>
    </source>
</reference>
<dbReference type="RefSeq" id="WP_012020935.1">
    <property type="nucleotide sequence ID" value="NZ_CP008822.1"/>
</dbReference>
<name>A0A088E3Z2_9CREN</name>
<dbReference type="EMBL" id="CP012176">
    <property type="protein sequence ID" value="AKV83018.1"/>
    <property type="molecule type" value="Genomic_DNA"/>
</dbReference>
<evidence type="ECO:0000313" key="10">
    <source>
        <dbReference type="Proteomes" id="UP000061362"/>
    </source>
</evidence>
<dbReference type="OMA" id="FDYWESG"/>
<dbReference type="EMBL" id="CP008822">
    <property type="protein sequence ID" value="AIM27134.1"/>
    <property type="molecule type" value="Genomic_DNA"/>
</dbReference>
<dbReference type="EMBL" id="CP012172">
    <property type="protein sequence ID" value="AKV74039.1"/>
    <property type="molecule type" value="Genomic_DNA"/>
</dbReference>
<dbReference type="Pfam" id="PF02223">
    <property type="entry name" value="Thymidylate_kin"/>
    <property type="match status" value="1"/>
</dbReference>
<feature type="domain" description="Thymidylate kinase-like" evidence="1">
    <location>
        <begin position="8"/>
        <end position="199"/>
    </location>
</feature>
<dbReference type="EMBL" id="CP012175">
    <property type="protein sequence ID" value="AKV80775.1"/>
    <property type="molecule type" value="Genomic_DNA"/>
</dbReference>
<evidence type="ECO:0000313" key="3">
    <source>
        <dbReference type="EMBL" id="AKV74039.1"/>
    </source>
</evidence>
<dbReference type="InterPro" id="IPR039430">
    <property type="entry name" value="Thymidylate_kin-like_dom"/>
</dbReference>
<dbReference type="Proteomes" id="UP000061362">
    <property type="component" value="Chromosome"/>
</dbReference>
<reference evidence="10 11" key="2">
    <citation type="journal article" date="2015" name="Genome Announc.">
        <title>Complete Genome Sequences of Evolved Arsenate-Resistant Metallosphaera sedula Strains.</title>
        <authorList>
            <person name="Ai C."/>
            <person name="McCarthy S."/>
            <person name="Schackwitz W."/>
            <person name="Martin J."/>
            <person name="Lipzen A."/>
            <person name="Blum P."/>
        </authorList>
    </citation>
    <scope>NUCLEOTIDE SEQUENCE [LARGE SCALE GENOMIC DNA]</scope>
    <source>
        <strain evidence="5 11">ARS120-1</strain>
        <strain evidence="6 10">ARS120-2</strain>
        <strain evidence="3 13">ARS50-1</strain>
        <strain evidence="4 12">ARS50-2</strain>
    </source>
</reference>
<dbReference type="Proteomes" id="UP000029084">
    <property type="component" value="Chromosome"/>
</dbReference>
<dbReference type="InterPro" id="IPR027417">
    <property type="entry name" value="P-loop_NTPase"/>
</dbReference>
<evidence type="ECO:0000313" key="9">
    <source>
        <dbReference type="Proteomes" id="UP000056255"/>
    </source>
</evidence>
<dbReference type="Proteomes" id="UP000062398">
    <property type="component" value="Chromosome"/>
</dbReference>
<dbReference type="Proteomes" id="UP000062475">
    <property type="component" value="Chromosome"/>
</dbReference>
<keyword evidence="2" id="KW-0418">Kinase</keyword>
<reference evidence="7 9" key="3">
    <citation type="submission" date="2015-07" db="EMBL/GenBank/DDBJ databases">
        <title>Physiological, transcriptional responses and genome re-sequencing of acid resistant extremely thermoacidophilic Metallosphaera sedula SARC-M1.</title>
        <authorList>
            <person name="Ai C."/>
            <person name="McCarthy S."/>
            <person name="Eckrich V."/>
            <person name="Rudrappa D."/>
            <person name="Qiu G."/>
            <person name="Blum P."/>
        </authorList>
    </citation>
    <scope>NUCLEOTIDE SEQUENCE [LARGE SCALE GENOMIC DNA]</scope>
    <source>
        <strain evidence="7 9">SARC-M1</strain>
    </source>
</reference>
<evidence type="ECO:0000313" key="4">
    <source>
        <dbReference type="EMBL" id="AKV76278.1"/>
    </source>
</evidence>
<dbReference type="AlphaFoldDB" id="A0A088E3Z2"/>
<evidence type="ECO:0000313" key="7">
    <source>
        <dbReference type="EMBL" id="AKV83018.1"/>
    </source>
</evidence>
<dbReference type="GO" id="GO:0016301">
    <property type="term" value="F:kinase activity"/>
    <property type="evidence" value="ECO:0007669"/>
    <property type="project" value="UniProtKB-KW"/>
</dbReference>
<dbReference type="EMBL" id="CP012174">
    <property type="protein sequence ID" value="AKV78530.1"/>
    <property type="molecule type" value="Genomic_DNA"/>
</dbReference>
<dbReference type="OrthoDB" id="43083at2157"/>
<dbReference type="Gene3D" id="3.40.50.300">
    <property type="entry name" value="P-loop containing nucleotide triphosphate hydrolases"/>
    <property type="match status" value="1"/>
</dbReference>
<evidence type="ECO:0000313" key="8">
    <source>
        <dbReference type="Proteomes" id="UP000029084"/>
    </source>
</evidence>
<proteinExistence type="predicted"/>
<evidence type="ECO:0000313" key="2">
    <source>
        <dbReference type="EMBL" id="AIM27134.1"/>
    </source>
</evidence>
<evidence type="ECO:0000313" key="13">
    <source>
        <dbReference type="Proteomes" id="UP000068832"/>
    </source>
</evidence>
<dbReference type="Proteomes" id="UP000056255">
    <property type="component" value="Chromosome"/>
</dbReference>
<keyword evidence="2" id="KW-0808">Transferase</keyword>
<evidence type="ECO:0000313" key="11">
    <source>
        <dbReference type="Proteomes" id="UP000062398"/>
    </source>
</evidence>
<accession>A0A088E3Z2</accession>
<organism evidence="2 8">
    <name type="scientific">Metallosphaera sedula</name>
    <dbReference type="NCBI Taxonomy" id="43687"/>
    <lineage>
        <taxon>Archaea</taxon>
        <taxon>Thermoproteota</taxon>
        <taxon>Thermoprotei</taxon>
        <taxon>Sulfolobales</taxon>
        <taxon>Sulfolobaceae</taxon>
        <taxon>Metallosphaera</taxon>
    </lineage>
</organism>
<dbReference type="Proteomes" id="UP000068832">
    <property type="component" value="Chromosome"/>
</dbReference>